<sequence>MARLSVDYAAGETSEKTTISGSKAGNQQNCYSGGRRTVCPDKMTELRKSGQTTSIHFKATAPKIKVTTS</sequence>
<organism evidence="2 3">
    <name type="scientific">Protopolystoma xenopodis</name>
    <dbReference type="NCBI Taxonomy" id="117903"/>
    <lineage>
        <taxon>Eukaryota</taxon>
        <taxon>Metazoa</taxon>
        <taxon>Spiralia</taxon>
        <taxon>Lophotrochozoa</taxon>
        <taxon>Platyhelminthes</taxon>
        <taxon>Monogenea</taxon>
        <taxon>Polyopisthocotylea</taxon>
        <taxon>Polystomatidea</taxon>
        <taxon>Polystomatidae</taxon>
        <taxon>Protopolystoma</taxon>
    </lineage>
</organism>
<name>A0A3S5B9H9_9PLAT</name>
<feature type="compositionally biased region" description="Polar residues" evidence="1">
    <location>
        <begin position="16"/>
        <end position="27"/>
    </location>
</feature>
<accession>A0A3S5B9H9</accession>
<evidence type="ECO:0000256" key="1">
    <source>
        <dbReference type="SAM" id="MobiDB-lite"/>
    </source>
</evidence>
<keyword evidence="3" id="KW-1185">Reference proteome</keyword>
<dbReference type="EMBL" id="CAAALY010255754">
    <property type="protein sequence ID" value="VEL37706.1"/>
    <property type="molecule type" value="Genomic_DNA"/>
</dbReference>
<feature type="region of interest" description="Disordered" evidence="1">
    <location>
        <begin position="1"/>
        <end position="27"/>
    </location>
</feature>
<gene>
    <name evidence="2" type="ORF">PXEA_LOCUS31146</name>
</gene>
<dbReference type="Proteomes" id="UP000784294">
    <property type="component" value="Unassembled WGS sequence"/>
</dbReference>
<comment type="caution">
    <text evidence="2">The sequence shown here is derived from an EMBL/GenBank/DDBJ whole genome shotgun (WGS) entry which is preliminary data.</text>
</comment>
<protein>
    <submittedName>
        <fullName evidence="2">Uncharacterized protein</fullName>
    </submittedName>
</protein>
<proteinExistence type="predicted"/>
<reference evidence="2" key="1">
    <citation type="submission" date="2018-11" db="EMBL/GenBank/DDBJ databases">
        <authorList>
            <consortium name="Pathogen Informatics"/>
        </authorList>
    </citation>
    <scope>NUCLEOTIDE SEQUENCE</scope>
</reference>
<dbReference type="AlphaFoldDB" id="A0A3S5B9H9"/>
<evidence type="ECO:0000313" key="2">
    <source>
        <dbReference type="EMBL" id="VEL37706.1"/>
    </source>
</evidence>
<evidence type="ECO:0000313" key="3">
    <source>
        <dbReference type="Proteomes" id="UP000784294"/>
    </source>
</evidence>